<sequence length="43" mass="5209">MPSLDEMENHFMNIFSKDSQQDEEPIQDRRQEQITSNPVEERE</sequence>
<dbReference type="HOGENOM" id="CLU_3244921_0_0_1"/>
<proteinExistence type="predicted"/>
<reference evidence="2" key="2">
    <citation type="submission" date="2015-06" db="UniProtKB">
        <authorList>
            <consortium name="EnsemblMetazoa"/>
        </authorList>
    </citation>
    <scope>IDENTIFICATION</scope>
</reference>
<feature type="region of interest" description="Disordered" evidence="1">
    <location>
        <begin position="15"/>
        <end position="43"/>
    </location>
</feature>
<evidence type="ECO:0000313" key="3">
    <source>
        <dbReference type="Proteomes" id="UP000015102"/>
    </source>
</evidence>
<keyword evidence="3" id="KW-1185">Reference proteome</keyword>
<dbReference type="AlphaFoldDB" id="T1GZW5"/>
<name>T1GZW5_MEGSC</name>
<evidence type="ECO:0000256" key="1">
    <source>
        <dbReference type="SAM" id="MobiDB-lite"/>
    </source>
</evidence>
<feature type="compositionally biased region" description="Polar residues" evidence="1">
    <location>
        <begin position="33"/>
        <end position="43"/>
    </location>
</feature>
<accession>T1GZW5</accession>
<organism evidence="2 3">
    <name type="scientific">Megaselia scalaris</name>
    <name type="common">Humpbacked fly</name>
    <name type="synonym">Phora scalaris</name>
    <dbReference type="NCBI Taxonomy" id="36166"/>
    <lineage>
        <taxon>Eukaryota</taxon>
        <taxon>Metazoa</taxon>
        <taxon>Ecdysozoa</taxon>
        <taxon>Arthropoda</taxon>
        <taxon>Hexapoda</taxon>
        <taxon>Insecta</taxon>
        <taxon>Pterygota</taxon>
        <taxon>Neoptera</taxon>
        <taxon>Endopterygota</taxon>
        <taxon>Diptera</taxon>
        <taxon>Brachycera</taxon>
        <taxon>Muscomorpha</taxon>
        <taxon>Platypezoidea</taxon>
        <taxon>Phoridae</taxon>
        <taxon>Megaseliini</taxon>
        <taxon>Megaselia</taxon>
    </lineage>
</organism>
<dbReference type="Proteomes" id="UP000015102">
    <property type="component" value="Unassembled WGS sequence"/>
</dbReference>
<reference evidence="3" key="1">
    <citation type="submission" date="2013-02" db="EMBL/GenBank/DDBJ databases">
        <authorList>
            <person name="Hughes D."/>
        </authorList>
    </citation>
    <scope>NUCLEOTIDE SEQUENCE</scope>
    <source>
        <strain>Durham</strain>
        <strain evidence="3">NC isolate 2 -- Noor lab</strain>
    </source>
</reference>
<dbReference type="EnsemblMetazoa" id="MESCA009423-RA">
    <property type="protein sequence ID" value="MESCA009423-PA"/>
    <property type="gene ID" value="MESCA009423"/>
</dbReference>
<dbReference type="EMBL" id="CAQQ02170980">
    <property type="status" value="NOT_ANNOTATED_CDS"/>
    <property type="molecule type" value="Genomic_DNA"/>
</dbReference>
<protein>
    <submittedName>
        <fullName evidence="2">Uncharacterized protein</fullName>
    </submittedName>
</protein>
<evidence type="ECO:0000313" key="2">
    <source>
        <dbReference type="EnsemblMetazoa" id="MESCA009423-PA"/>
    </source>
</evidence>